<feature type="transmembrane region" description="Helical" evidence="5">
    <location>
        <begin position="25"/>
        <end position="46"/>
    </location>
</feature>
<dbReference type="GO" id="GO:0052621">
    <property type="term" value="F:diguanylate cyclase activity"/>
    <property type="evidence" value="ECO:0007669"/>
    <property type="project" value="UniProtKB-EC"/>
</dbReference>
<dbReference type="SMART" id="SM00091">
    <property type="entry name" value="PAS"/>
    <property type="match status" value="1"/>
</dbReference>
<dbReference type="InterPro" id="IPR029787">
    <property type="entry name" value="Nucleotide_cyclase"/>
</dbReference>
<keyword evidence="5" id="KW-1133">Transmembrane helix</keyword>
<dbReference type="InterPro" id="IPR035965">
    <property type="entry name" value="PAS-like_dom_sf"/>
</dbReference>
<accession>A0AAE4DXP3</accession>
<dbReference type="InterPro" id="IPR007892">
    <property type="entry name" value="CHASE4"/>
</dbReference>
<dbReference type="NCBIfam" id="TIGR00229">
    <property type="entry name" value="sensory_box"/>
    <property type="match status" value="1"/>
</dbReference>
<feature type="transmembrane region" description="Helical" evidence="5">
    <location>
        <begin position="263"/>
        <end position="285"/>
    </location>
</feature>
<dbReference type="InterPro" id="IPR052155">
    <property type="entry name" value="Biofilm_reg_signaling"/>
</dbReference>
<comment type="catalytic activity">
    <reaction evidence="4">
        <text>2 GTP = 3',3'-c-di-GMP + 2 diphosphate</text>
        <dbReference type="Rhea" id="RHEA:24898"/>
        <dbReference type="ChEBI" id="CHEBI:33019"/>
        <dbReference type="ChEBI" id="CHEBI:37565"/>
        <dbReference type="ChEBI" id="CHEBI:58805"/>
        <dbReference type="EC" id="2.7.7.65"/>
    </reaction>
</comment>
<name>A0AAE4DXP3_9ENTR</name>
<reference evidence="9" key="1">
    <citation type="submission" date="2022-11" db="EMBL/GenBank/DDBJ databases">
        <title>blaNDM-1 and qnrB1 co-producing ST413 Enterobacter.</title>
        <authorList>
            <person name="Halder G."/>
            <person name="Chaudhuri B."/>
            <person name="Dutta S."/>
        </authorList>
    </citation>
    <scope>NUCLEOTIDE SEQUENCE</scope>
    <source>
        <strain evidence="9">PEER684</strain>
    </source>
</reference>
<protein>
    <recommendedName>
        <fullName evidence="3">diguanylate cyclase</fullName>
        <ecNumber evidence="3">2.7.7.65</ecNumber>
    </recommendedName>
</protein>
<evidence type="ECO:0000256" key="5">
    <source>
        <dbReference type="SAM" id="Phobius"/>
    </source>
</evidence>
<dbReference type="PROSITE" id="PS50883">
    <property type="entry name" value="EAL"/>
    <property type="match status" value="1"/>
</dbReference>
<dbReference type="InterPro" id="IPR000014">
    <property type="entry name" value="PAS"/>
</dbReference>
<dbReference type="Gene3D" id="3.20.20.450">
    <property type="entry name" value="EAL domain"/>
    <property type="match status" value="1"/>
</dbReference>
<dbReference type="SUPFAM" id="SSF55785">
    <property type="entry name" value="PYP-like sensor domain (PAS domain)"/>
    <property type="match status" value="1"/>
</dbReference>
<dbReference type="SUPFAM" id="SSF141868">
    <property type="entry name" value="EAL domain-like"/>
    <property type="match status" value="1"/>
</dbReference>
<dbReference type="Pfam" id="PF00990">
    <property type="entry name" value="GGDEF"/>
    <property type="match status" value="1"/>
</dbReference>
<evidence type="ECO:0000256" key="3">
    <source>
        <dbReference type="ARBA" id="ARBA00012528"/>
    </source>
</evidence>
<feature type="domain" description="EAL" evidence="7">
    <location>
        <begin position="610"/>
        <end position="860"/>
    </location>
</feature>
<evidence type="ECO:0000256" key="4">
    <source>
        <dbReference type="ARBA" id="ARBA00034247"/>
    </source>
</evidence>
<comment type="pathway">
    <text evidence="2">Purine metabolism; 3',5'-cyclic di-GMP biosynthesis.</text>
</comment>
<dbReference type="PROSITE" id="PS50887">
    <property type="entry name" value="GGDEF"/>
    <property type="match status" value="1"/>
</dbReference>
<keyword evidence="5" id="KW-0812">Transmembrane</keyword>
<evidence type="ECO:0000256" key="2">
    <source>
        <dbReference type="ARBA" id="ARBA00004665"/>
    </source>
</evidence>
<dbReference type="PANTHER" id="PTHR44757">
    <property type="entry name" value="DIGUANYLATE CYCLASE DGCP"/>
    <property type="match status" value="1"/>
</dbReference>
<evidence type="ECO:0000259" key="7">
    <source>
        <dbReference type="PROSITE" id="PS50883"/>
    </source>
</evidence>
<dbReference type="EMBL" id="JALLIR010000001">
    <property type="protein sequence ID" value="MDR9946967.1"/>
    <property type="molecule type" value="Genomic_DNA"/>
</dbReference>
<dbReference type="CDD" id="cd01948">
    <property type="entry name" value="EAL"/>
    <property type="match status" value="1"/>
</dbReference>
<dbReference type="PANTHER" id="PTHR44757:SF10">
    <property type="entry name" value="MEMBRANE PROTEIN"/>
    <property type="match status" value="1"/>
</dbReference>
<keyword evidence="5" id="KW-0472">Membrane</keyword>
<dbReference type="AlphaFoldDB" id="A0AAE4DXP3"/>
<sequence>MMTLPLNTPGFTDTENSKRLINKTFTYVVTLLISIFIAAIVSLLIIKNNVNQISDQHDVFLLKKALETRQESMRSHLKDNAEWGDVYKHLHQKIDLHWAWDKQNLGKSLYDNFGYEGVFVISAEGTTRYSVLDGKLKREELESWLDKPTKARLLHELSLKNGLPISMLTLIHSVPAIVSAEWITTGDDPSVQPSPGKPSVMVFIDKLTAKKLLTIGQDAGINNVRASLNKEKAEANNQTAFTLRTPNGDVDIIWESENPGQALIIYFLPLMILSVLLTISMMVILMRHIMHKARMHDENTFLLEQARLNLITSEKRFRDVSETTSDWFWETDLSLKITWLSGRFSTVTGYDQSQWIGRRLDELFPSTRGVFTEPVKCHALTGRFEFKNCPYTNYQHATAYCTLLAKFSTQPDGTVVLRGAATDVSLEVEATKRVEFLSRHDELTGLPNRYHIKEFLAGQLAKEGVKHYPFAMICLDLDKFKPVNDIFGHSTGDALLGEVASRLKHCVRGGDFVARQGGDEFMLLLGNISQKEQIEEVCQRIVEELNRPFTIDGNDVAIGVSMGIAMAPQDSNSANDLLRFADIALYQAKQSGRNRWVYYRPDMSEKLTERRKLELELRTAIREDQLSLVYQPRYSLRYSKIEAVEALVRWQHPERGNMMPDQFIPLAEETGLIISLSNWVIRKACLDTQAFLPGLSVSVNISAIEFQASDLAERIKDILHDTGLEAQRLEIEVTENVTLSDPEKTLQTMKALKKMGVRILIDDFGTGYASLSYLRKFQFDGLKLDKSFIFTLADSPQNQAVVEKIIDLGKAYSMEITAEGVETLEQLTFLMKNKCDEVQGYLLGKPSAIADLNLNAAVLSAYSLGHTMN</sequence>
<dbReference type="Pfam" id="PF05228">
    <property type="entry name" value="CHASE4"/>
    <property type="match status" value="1"/>
</dbReference>
<evidence type="ECO:0000313" key="9">
    <source>
        <dbReference type="EMBL" id="MDR9946967.1"/>
    </source>
</evidence>
<dbReference type="Pfam" id="PF00563">
    <property type="entry name" value="EAL"/>
    <property type="match status" value="1"/>
</dbReference>
<evidence type="ECO:0000313" key="10">
    <source>
        <dbReference type="Proteomes" id="UP001185068"/>
    </source>
</evidence>
<comment type="cofactor">
    <cofactor evidence="1">
        <name>Mg(2+)</name>
        <dbReference type="ChEBI" id="CHEBI:18420"/>
    </cofactor>
</comment>
<dbReference type="InterPro" id="IPR043128">
    <property type="entry name" value="Rev_trsase/Diguanyl_cyclase"/>
</dbReference>
<dbReference type="NCBIfam" id="TIGR00254">
    <property type="entry name" value="GGDEF"/>
    <property type="match status" value="1"/>
</dbReference>
<dbReference type="Gene3D" id="3.30.70.270">
    <property type="match status" value="1"/>
</dbReference>
<feature type="domain" description="GGDEF" evidence="8">
    <location>
        <begin position="468"/>
        <end position="601"/>
    </location>
</feature>
<dbReference type="SMART" id="SM00052">
    <property type="entry name" value="EAL"/>
    <property type="match status" value="1"/>
</dbReference>
<evidence type="ECO:0000259" key="8">
    <source>
        <dbReference type="PROSITE" id="PS50887"/>
    </source>
</evidence>
<evidence type="ECO:0000259" key="6">
    <source>
        <dbReference type="PROSITE" id="PS50112"/>
    </source>
</evidence>
<dbReference type="CDD" id="cd01949">
    <property type="entry name" value="GGDEF"/>
    <property type="match status" value="1"/>
</dbReference>
<dbReference type="FunFam" id="3.30.70.270:FF:000001">
    <property type="entry name" value="Diguanylate cyclase domain protein"/>
    <property type="match status" value="1"/>
</dbReference>
<dbReference type="InterPro" id="IPR000160">
    <property type="entry name" value="GGDEF_dom"/>
</dbReference>
<dbReference type="SUPFAM" id="SSF55073">
    <property type="entry name" value="Nucleotide cyclase"/>
    <property type="match status" value="1"/>
</dbReference>
<proteinExistence type="predicted"/>
<dbReference type="InterPro" id="IPR035919">
    <property type="entry name" value="EAL_sf"/>
</dbReference>
<dbReference type="CDD" id="cd00130">
    <property type="entry name" value="PAS"/>
    <property type="match status" value="1"/>
</dbReference>
<dbReference type="PROSITE" id="PS50112">
    <property type="entry name" value="PAS"/>
    <property type="match status" value="1"/>
</dbReference>
<dbReference type="Gene3D" id="3.30.450.20">
    <property type="entry name" value="PAS domain"/>
    <property type="match status" value="1"/>
</dbReference>
<dbReference type="InterPro" id="IPR001633">
    <property type="entry name" value="EAL_dom"/>
</dbReference>
<dbReference type="EC" id="2.7.7.65" evidence="3"/>
<feature type="domain" description="PAS" evidence="6">
    <location>
        <begin position="313"/>
        <end position="368"/>
    </location>
</feature>
<dbReference type="SMART" id="SM00267">
    <property type="entry name" value="GGDEF"/>
    <property type="match status" value="1"/>
</dbReference>
<dbReference type="Proteomes" id="UP001185068">
    <property type="component" value="Unassembled WGS sequence"/>
</dbReference>
<organism evidence="9 10">
    <name type="scientific">Enterobacter sichuanensis</name>
    <dbReference type="NCBI Taxonomy" id="2071710"/>
    <lineage>
        <taxon>Bacteria</taxon>
        <taxon>Pseudomonadati</taxon>
        <taxon>Pseudomonadota</taxon>
        <taxon>Gammaproteobacteria</taxon>
        <taxon>Enterobacterales</taxon>
        <taxon>Enterobacteriaceae</taxon>
        <taxon>Enterobacter</taxon>
        <taxon>Enterobacter cloacae complex</taxon>
    </lineage>
</organism>
<gene>
    <name evidence="9" type="ORF">MX989_12845</name>
</gene>
<evidence type="ECO:0000256" key="1">
    <source>
        <dbReference type="ARBA" id="ARBA00001946"/>
    </source>
</evidence>
<comment type="caution">
    <text evidence="9">The sequence shown here is derived from an EMBL/GenBank/DDBJ whole genome shotgun (WGS) entry which is preliminary data.</text>
</comment>